<dbReference type="SUPFAM" id="SSF52540">
    <property type="entry name" value="P-loop containing nucleoside triphosphate hydrolases"/>
    <property type="match status" value="1"/>
</dbReference>
<sequence length="196" mass="21254">MSLPVVVVTGLPRSGTSLLMQMLAAGGIAPYTDGVRDPDIDNPRGYLELEAVKRLKQDASWVPNARGKAVKVISHLLEGLPTGERYLVVFVERDLDEILASQTKMITRLGKPAPPLDIVRRAFESHLRAFDGQAATRADFDTLRLAYADMVRDPATAVARLSRFVEAGGLPIPNPAAMVAAVDPTLYRNRADGHPS</sequence>
<comment type="caution">
    <text evidence="1">The sequence shown here is derived from an EMBL/GenBank/DDBJ whole genome shotgun (WGS) entry which is preliminary data.</text>
</comment>
<proteinExistence type="predicted"/>
<evidence type="ECO:0000313" key="2">
    <source>
        <dbReference type="Proteomes" id="UP000317421"/>
    </source>
</evidence>
<gene>
    <name evidence="1" type="ORF">Pla108_03750</name>
</gene>
<protein>
    <recommendedName>
        <fullName evidence="3">Sulfotransferase domain protein</fullName>
    </recommendedName>
</protein>
<keyword evidence="2" id="KW-1185">Reference proteome</keyword>
<evidence type="ECO:0008006" key="3">
    <source>
        <dbReference type="Google" id="ProtNLM"/>
    </source>
</evidence>
<dbReference type="Gene3D" id="3.40.50.300">
    <property type="entry name" value="P-loop containing nucleotide triphosphate hydrolases"/>
    <property type="match status" value="1"/>
</dbReference>
<reference evidence="1 2" key="1">
    <citation type="submission" date="2019-02" db="EMBL/GenBank/DDBJ databases">
        <title>Deep-cultivation of Planctomycetes and their phenomic and genomic characterization uncovers novel biology.</title>
        <authorList>
            <person name="Wiegand S."/>
            <person name="Jogler M."/>
            <person name="Boedeker C."/>
            <person name="Pinto D."/>
            <person name="Vollmers J."/>
            <person name="Rivas-Marin E."/>
            <person name="Kohn T."/>
            <person name="Peeters S.H."/>
            <person name="Heuer A."/>
            <person name="Rast P."/>
            <person name="Oberbeckmann S."/>
            <person name="Bunk B."/>
            <person name="Jeske O."/>
            <person name="Meyerdierks A."/>
            <person name="Storesund J.E."/>
            <person name="Kallscheuer N."/>
            <person name="Luecker S."/>
            <person name="Lage O.M."/>
            <person name="Pohl T."/>
            <person name="Merkel B.J."/>
            <person name="Hornburger P."/>
            <person name="Mueller R.-W."/>
            <person name="Bruemmer F."/>
            <person name="Labrenz M."/>
            <person name="Spormann A.M."/>
            <person name="Op Den Camp H."/>
            <person name="Overmann J."/>
            <person name="Amann R."/>
            <person name="Jetten M.S.M."/>
            <person name="Mascher T."/>
            <person name="Medema M.H."/>
            <person name="Devos D.P."/>
            <person name="Kaster A.-K."/>
            <person name="Ovreas L."/>
            <person name="Rohde M."/>
            <person name="Galperin M.Y."/>
            <person name="Jogler C."/>
        </authorList>
    </citation>
    <scope>NUCLEOTIDE SEQUENCE [LARGE SCALE GENOMIC DNA]</scope>
    <source>
        <strain evidence="1 2">Pla108</strain>
    </source>
</reference>
<dbReference type="Proteomes" id="UP000317421">
    <property type="component" value="Unassembled WGS sequence"/>
</dbReference>
<dbReference type="RefSeq" id="WP_146442154.1">
    <property type="nucleotide sequence ID" value="NZ_SJPR01000001.1"/>
</dbReference>
<evidence type="ECO:0000313" key="1">
    <source>
        <dbReference type="EMBL" id="TWT99436.1"/>
    </source>
</evidence>
<organism evidence="1 2">
    <name type="scientific">Botrimarina colliarenosi</name>
    <dbReference type="NCBI Taxonomy" id="2528001"/>
    <lineage>
        <taxon>Bacteria</taxon>
        <taxon>Pseudomonadati</taxon>
        <taxon>Planctomycetota</taxon>
        <taxon>Planctomycetia</taxon>
        <taxon>Pirellulales</taxon>
        <taxon>Lacipirellulaceae</taxon>
        <taxon>Botrimarina</taxon>
    </lineage>
</organism>
<dbReference type="AlphaFoldDB" id="A0A5C6AJ69"/>
<dbReference type="EMBL" id="SJPR01000001">
    <property type="protein sequence ID" value="TWT99436.1"/>
    <property type="molecule type" value="Genomic_DNA"/>
</dbReference>
<dbReference type="InterPro" id="IPR027417">
    <property type="entry name" value="P-loop_NTPase"/>
</dbReference>
<name>A0A5C6AJ69_9BACT</name>
<dbReference type="OrthoDB" id="9779418at2"/>
<dbReference type="Pfam" id="PF13469">
    <property type="entry name" value="Sulfotransfer_3"/>
    <property type="match status" value="1"/>
</dbReference>
<accession>A0A5C6AJ69</accession>